<dbReference type="Pfam" id="PF07690">
    <property type="entry name" value="MFS_1"/>
    <property type="match status" value="1"/>
</dbReference>
<evidence type="ECO:0000259" key="7">
    <source>
        <dbReference type="PROSITE" id="PS50850"/>
    </source>
</evidence>
<dbReference type="InterPro" id="IPR036259">
    <property type="entry name" value="MFS_trans_sf"/>
</dbReference>
<evidence type="ECO:0000256" key="5">
    <source>
        <dbReference type="ARBA" id="ARBA00023136"/>
    </source>
</evidence>
<feature type="transmembrane region" description="Helical" evidence="6">
    <location>
        <begin position="224"/>
        <end position="242"/>
    </location>
</feature>
<evidence type="ECO:0000313" key="8">
    <source>
        <dbReference type="EMBL" id="MEJ6011756.1"/>
    </source>
</evidence>
<feature type="transmembrane region" description="Helical" evidence="6">
    <location>
        <begin position="141"/>
        <end position="161"/>
    </location>
</feature>
<evidence type="ECO:0000256" key="6">
    <source>
        <dbReference type="SAM" id="Phobius"/>
    </source>
</evidence>
<dbReference type="Proteomes" id="UP001379235">
    <property type="component" value="Unassembled WGS sequence"/>
</dbReference>
<feature type="transmembrane region" description="Helical" evidence="6">
    <location>
        <begin position="50"/>
        <end position="67"/>
    </location>
</feature>
<feature type="transmembrane region" description="Helical" evidence="6">
    <location>
        <begin position="419"/>
        <end position="441"/>
    </location>
</feature>
<proteinExistence type="predicted"/>
<dbReference type="InterPro" id="IPR020846">
    <property type="entry name" value="MFS_dom"/>
</dbReference>
<dbReference type="Gene3D" id="1.20.1720.10">
    <property type="entry name" value="Multidrug resistance protein D"/>
    <property type="match status" value="1"/>
</dbReference>
<dbReference type="CDD" id="cd17321">
    <property type="entry name" value="MFS_MMR_MDR_like"/>
    <property type="match status" value="1"/>
</dbReference>
<keyword evidence="2" id="KW-0813">Transport</keyword>
<feature type="transmembrane region" description="Helical" evidence="6">
    <location>
        <begin position="109"/>
        <end position="129"/>
    </location>
</feature>
<comment type="caution">
    <text evidence="8">The sequence shown here is derived from an EMBL/GenBank/DDBJ whole genome shotgun (WGS) entry which is preliminary data.</text>
</comment>
<feature type="transmembrane region" description="Helical" evidence="6">
    <location>
        <begin position="296"/>
        <end position="315"/>
    </location>
</feature>
<sequence>MDEGLAPRRRLMAAICVSAGSILYTLDANIPNVALPTIAGALGIARGEAVLLVSSYNLILAMALLPLAAAGDRLGHRRIFVAGFSIYMLAAIGSLFANGLPFLIGIRVVQALAASALLSVSLAMVRFIYPAQMLGRGMGLNTMMASLGAALAPGICGLLLSHFDWRAIFAAGLPLAVAGLAFARALPDPEVSAAPFDKKGAMLCAATLGTLIVGLQGMGTGMPHTVALGLLAAGLLLGAIFVRFETRLARPVLPIDLLKDPALALSVGGALLAVLASTLALLYLPFELHEAGMSPAAVGAALTPYAFAVIIIAPSSGMLSDRFSPQWLGLWGLMLALAGLVALAFIPDHPQVMDVAWRVALCGAGFSLFFSPNGRLMISSVPRSRTAGASSLLATTRMFGQALGSALLGSMVAAQLGAAPMLIACALGGLALLATAIRLALPPPSAELRQPV</sequence>
<evidence type="ECO:0000256" key="3">
    <source>
        <dbReference type="ARBA" id="ARBA00022692"/>
    </source>
</evidence>
<feature type="transmembrane region" description="Helical" evidence="6">
    <location>
        <begin position="79"/>
        <end position="97"/>
    </location>
</feature>
<keyword evidence="4 6" id="KW-1133">Transmembrane helix</keyword>
<evidence type="ECO:0000256" key="2">
    <source>
        <dbReference type="ARBA" id="ARBA00022448"/>
    </source>
</evidence>
<organism evidence="8 9">
    <name type="scientific">Novosphingobium aquae</name>
    <dbReference type="NCBI Taxonomy" id="3133435"/>
    <lineage>
        <taxon>Bacteria</taxon>
        <taxon>Pseudomonadati</taxon>
        <taxon>Pseudomonadota</taxon>
        <taxon>Alphaproteobacteria</taxon>
        <taxon>Sphingomonadales</taxon>
        <taxon>Sphingomonadaceae</taxon>
        <taxon>Novosphingobium</taxon>
    </lineage>
</organism>
<dbReference type="PANTHER" id="PTHR42718:SF9">
    <property type="entry name" value="MAJOR FACILITATOR SUPERFAMILY MULTIDRUG TRANSPORTER MFSC"/>
    <property type="match status" value="1"/>
</dbReference>
<comment type="subcellular location">
    <subcellularLocation>
        <location evidence="1">Membrane</location>
        <topology evidence="1">Multi-pass membrane protein</topology>
    </subcellularLocation>
</comment>
<evidence type="ECO:0000313" key="9">
    <source>
        <dbReference type="Proteomes" id="UP001379235"/>
    </source>
</evidence>
<dbReference type="EMBL" id="JBBHJY010000010">
    <property type="protein sequence ID" value="MEJ6011756.1"/>
    <property type="molecule type" value="Genomic_DNA"/>
</dbReference>
<dbReference type="SUPFAM" id="SSF103473">
    <property type="entry name" value="MFS general substrate transporter"/>
    <property type="match status" value="1"/>
</dbReference>
<feature type="transmembrane region" description="Helical" evidence="6">
    <location>
        <begin position="327"/>
        <end position="346"/>
    </location>
</feature>
<keyword evidence="5 6" id="KW-0472">Membrane</keyword>
<feature type="transmembrane region" description="Helical" evidence="6">
    <location>
        <begin position="352"/>
        <end position="371"/>
    </location>
</feature>
<dbReference type="Gene3D" id="1.20.1250.20">
    <property type="entry name" value="MFS general substrate transporter like domains"/>
    <property type="match status" value="1"/>
</dbReference>
<dbReference type="InterPro" id="IPR011701">
    <property type="entry name" value="MFS"/>
</dbReference>
<dbReference type="PRINTS" id="PR01036">
    <property type="entry name" value="TCRTETB"/>
</dbReference>
<reference evidence="8 9" key="1">
    <citation type="submission" date="2024-03" db="EMBL/GenBank/DDBJ databases">
        <authorList>
            <person name="Jo J.-H."/>
        </authorList>
    </citation>
    <scope>NUCLEOTIDE SEQUENCE [LARGE SCALE GENOMIC DNA]</scope>
    <source>
        <strain evidence="8 9">AS3R-12</strain>
    </source>
</reference>
<dbReference type="RefSeq" id="WP_339969288.1">
    <property type="nucleotide sequence ID" value="NZ_JBBHJY010000010.1"/>
</dbReference>
<feature type="transmembrane region" description="Helical" evidence="6">
    <location>
        <begin position="167"/>
        <end position="187"/>
    </location>
</feature>
<evidence type="ECO:0000256" key="4">
    <source>
        <dbReference type="ARBA" id="ARBA00022989"/>
    </source>
</evidence>
<keyword evidence="9" id="KW-1185">Reference proteome</keyword>
<dbReference type="PANTHER" id="PTHR42718">
    <property type="entry name" value="MAJOR FACILITATOR SUPERFAMILY MULTIDRUG TRANSPORTER MFSC"/>
    <property type="match status" value="1"/>
</dbReference>
<accession>A0ABU8SCR3</accession>
<dbReference type="PROSITE" id="PS50850">
    <property type="entry name" value="MFS"/>
    <property type="match status" value="1"/>
</dbReference>
<keyword evidence="3 6" id="KW-0812">Transmembrane</keyword>
<gene>
    <name evidence="8" type="ORF">WG900_17730</name>
</gene>
<feature type="domain" description="Major facilitator superfamily (MFS) profile" evidence="7">
    <location>
        <begin position="13"/>
        <end position="446"/>
    </location>
</feature>
<protein>
    <submittedName>
        <fullName evidence="8">MFS transporter</fullName>
    </submittedName>
</protein>
<name>A0ABU8SCR3_9SPHN</name>
<feature type="transmembrane region" description="Helical" evidence="6">
    <location>
        <begin position="263"/>
        <end position="284"/>
    </location>
</feature>
<evidence type="ECO:0000256" key="1">
    <source>
        <dbReference type="ARBA" id="ARBA00004141"/>
    </source>
</evidence>